<dbReference type="HAMAP" id="MF_01925">
    <property type="entry name" value="P5C_reductase"/>
    <property type="match status" value="1"/>
</dbReference>
<comment type="caution">
    <text evidence="11">The sequence shown here is derived from an EMBL/GenBank/DDBJ whole genome shotgun (WGS) entry which is preliminary data.</text>
</comment>
<organism evidence="11">
    <name type="scientific">marine sediment metagenome</name>
    <dbReference type="NCBI Taxonomy" id="412755"/>
    <lineage>
        <taxon>unclassified sequences</taxon>
        <taxon>metagenomes</taxon>
        <taxon>ecological metagenomes</taxon>
    </lineage>
</organism>
<reference evidence="11" key="1">
    <citation type="journal article" date="2014" name="Front. Microbiol.">
        <title>High frequency of phylogenetically diverse reductive dehalogenase-homologous genes in deep subseafloor sedimentary metagenomes.</title>
        <authorList>
            <person name="Kawai M."/>
            <person name="Futagami T."/>
            <person name="Toyoda A."/>
            <person name="Takaki Y."/>
            <person name="Nishi S."/>
            <person name="Hori S."/>
            <person name="Arai W."/>
            <person name="Tsubouchi T."/>
            <person name="Morono Y."/>
            <person name="Uchiyama I."/>
            <person name="Ito T."/>
            <person name="Fujiyama A."/>
            <person name="Inagaki F."/>
            <person name="Takami H."/>
        </authorList>
    </citation>
    <scope>NUCLEOTIDE SEQUENCE</scope>
    <source>
        <strain evidence="11">Expedition CK06-06</strain>
    </source>
</reference>
<dbReference type="GO" id="GO:0005737">
    <property type="term" value="C:cytoplasm"/>
    <property type="evidence" value="ECO:0007669"/>
    <property type="project" value="UniProtKB-SubCell"/>
</dbReference>
<sequence length="273" mass="29510">MLTNKKVAIIGVGKMGETLLNGMIKNNLAKKENLTGSNAREEHEHAQEISKKYGIKTYINNKEMISGKDIIILAIKPQTMKKVLSNIKDVITKKQLIISIAAATSTQFIEDCLGGNIPVIRAMPNTPALINEGITVVCPGRFVDKSHIQIVIDIFGAIGLVEVIYREELMDVVTALSGCGPAYTYIIIESLTEGGVRMGLPRELAKKLTTQTLLGASKMVLETGMHPALLKDAVTTPGGVTVDALMELEDGGIRVTLIKAVSRATEKSKEISR</sequence>
<dbReference type="InterPro" id="IPR008927">
    <property type="entry name" value="6-PGluconate_DH-like_C_sf"/>
</dbReference>
<dbReference type="PROSITE" id="PS00521">
    <property type="entry name" value="P5CR"/>
    <property type="match status" value="1"/>
</dbReference>
<dbReference type="FunFam" id="3.40.50.720:FF:000190">
    <property type="entry name" value="Pyrroline-5-carboxylate reductase"/>
    <property type="match status" value="1"/>
</dbReference>
<keyword evidence="5" id="KW-0641">Proline biosynthesis</keyword>
<keyword evidence="7" id="KW-0560">Oxidoreductase</keyword>
<dbReference type="PIRSF" id="PIRSF000193">
    <property type="entry name" value="Pyrrol-5-carb_rd"/>
    <property type="match status" value="1"/>
</dbReference>
<dbReference type="InterPro" id="IPR000304">
    <property type="entry name" value="Pyrroline-COOH_reductase"/>
</dbReference>
<evidence type="ECO:0000256" key="4">
    <source>
        <dbReference type="ARBA" id="ARBA00022605"/>
    </source>
</evidence>
<evidence type="ECO:0000259" key="10">
    <source>
        <dbReference type="Pfam" id="PF14748"/>
    </source>
</evidence>
<comment type="subcellular location">
    <subcellularLocation>
        <location evidence="1">Cytoplasm</location>
    </subcellularLocation>
</comment>
<evidence type="ECO:0000256" key="7">
    <source>
        <dbReference type="ARBA" id="ARBA00023002"/>
    </source>
</evidence>
<evidence type="ECO:0000256" key="2">
    <source>
        <dbReference type="ARBA" id="ARBA00005525"/>
    </source>
</evidence>
<evidence type="ECO:0000256" key="3">
    <source>
        <dbReference type="ARBA" id="ARBA00022490"/>
    </source>
</evidence>
<dbReference type="InterPro" id="IPR053790">
    <property type="entry name" value="P5CR-like_CS"/>
</dbReference>
<dbReference type="EMBL" id="BARS01002516">
    <property type="protein sequence ID" value="GAF68813.1"/>
    <property type="molecule type" value="Genomic_DNA"/>
</dbReference>
<comment type="similarity">
    <text evidence="2">Belongs to the pyrroline-5-carboxylate reductase family.</text>
</comment>
<evidence type="ECO:0000256" key="6">
    <source>
        <dbReference type="ARBA" id="ARBA00022857"/>
    </source>
</evidence>
<protein>
    <recommendedName>
        <fullName evidence="12">Pyrroline-5-carboxylate reductase</fullName>
    </recommendedName>
</protein>
<feature type="domain" description="Pyrroline-5-carboxylate reductase dimerisation" evidence="10">
    <location>
        <begin position="167"/>
        <end position="270"/>
    </location>
</feature>
<evidence type="ECO:0008006" key="12">
    <source>
        <dbReference type="Google" id="ProtNLM"/>
    </source>
</evidence>
<dbReference type="NCBIfam" id="TIGR00112">
    <property type="entry name" value="proC"/>
    <property type="match status" value="1"/>
</dbReference>
<dbReference type="Gene3D" id="3.40.50.720">
    <property type="entry name" value="NAD(P)-binding Rossmann-like Domain"/>
    <property type="match status" value="1"/>
</dbReference>
<accession>X0RJ54</accession>
<keyword evidence="4" id="KW-0028">Amino-acid biosynthesis</keyword>
<evidence type="ECO:0000256" key="1">
    <source>
        <dbReference type="ARBA" id="ARBA00004496"/>
    </source>
</evidence>
<dbReference type="PANTHER" id="PTHR11645:SF49">
    <property type="entry name" value="PYRROLINE-5-CARBOXYLATE REDUCTASE 1"/>
    <property type="match status" value="1"/>
</dbReference>
<dbReference type="SUPFAM" id="SSF51735">
    <property type="entry name" value="NAD(P)-binding Rossmann-fold domains"/>
    <property type="match status" value="1"/>
</dbReference>
<keyword evidence="6" id="KW-0521">NADP</keyword>
<dbReference type="FunFam" id="1.10.3730.10:FF:000001">
    <property type="entry name" value="Pyrroline-5-carboxylate reductase"/>
    <property type="match status" value="1"/>
</dbReference>
<keyword evidence="3" id="KW-0963">Cytoplasm</keyword>
<gene>
    <name evidence="11" type="ORF">S01H1_04799</name>
</gene>
<dbReference type="AlphaFoldDB" id="X0RJ54"/>
<evidence type="ECO:0000259" key="9">
    <source>
        <dbReference type="Pfam" id="PF03807"/>
    </source>
</evidence>
<dbReference type="GO" id="GO:0055129">
    <property type="term" value="P:L-proline biosynthetic process"/>
    <property type="evidence" value="ECO:0007669"/>
    <property type="project" value="TreeGrafter"/>
</dbReference>
<evidence type="ECO:0000313" key="11">
    <source>
        <dbReference type="EMBL" id="GAF68813.1"/>
    </source>
</evidence>
<proteinExistence type="inferred from homology"/>
<evidence type="ECO:0000256" key="8">
    <source>
        <dbReference type="ARBA" id="ARBA00029440"/>
    </source>
</evidence>
<dbReference type="GO" id="GO:0004735">
    <property type="term" value="F:pyrroline-5-carboxylate reductase activity"/>
    <property type="evidence" value="ECO:0007669"/>
    <property type="project" value="InterPro"/>
</dbReference>
<dbReference type="InterPro" id="IPR029036">
    <property type="entry name" value="P5CR_dimer"/>
</dbReference>
<comment type="pathway">
    <text evidence="8">Amino-acid biosynthesis.</text>
</comment>
<dbReference type="InterPro" id="IPR028939">
    <property type="entry name" value="P5C_Rdtase_cat_N"/>
</dbReference>
<dbReference type="Gene3D" id="1.10.3730.10">
    <property type="entry name" value="ProC C-terminal domain-like"/>
    <property type="match status" value="1"/>
</dbReference>
<feature type="domain" description="Pyrroline-5-carboxylate reductase catalytic N-terminal" evidence="9">
    <location>
        <begin position="6"/>
        <end position="102"/>
    </location>
</feature>
<name>X0RJ54_9ZZZZ</name>
<dbReference type="SUPFAM" id="SSF48179">
    <property type="entry name" value="6-phosphogluconate dehydrogenase C-terminal domain-like"/>
    <property type="match status" value="1"/>
</dbReference>
<dbReference type="Pfam" id="PF03807">
    <property type="entry name" value="F420_oxidored"/>
    <property type="match status" value="1"/>
</dbReference>
<dbReference type="InterPro" id="IPR036291">
    <property type="entry name" value="NAD(P)-bd_dom_sf"/>
</dbReference>
<dbReference type="PANTHER" id="PTHR11645">
    <property type="entry name" value="PYRROLINE-5-CARBOXYLATE REDUCTASE"/>
    <property type="match status" value="1"/>
</dbReference>
<dbReference type="Pfam" id="PF14748">
    <property type="entry name" value="P5CR_dimer"/>
    <property type="match status" value="1"/>
</dbReference>
<evidence type="ECO:0000256" key="5">
    <source>
        <dbReference type="ARBA" id="ARBA00022650"/>
    </source>
</evidence>